<evidence type="ECO:0000313" key="2">
    <source>
        <dbReference type="EMBL" id="SDX48819.1"/>
    </source>
</evidence>
<feature type="compositionally biased region" description="Basic and acidic residues" evidence="1">
    <location>
        <begin position="31"/>
        <end position="59"/>
    </location>
</feature>
<dbReference type="InterPro" id="IPR011330">
    <property type="entry name" value="Glyco_hydro/deAcase_b/a-brl"/>
</dbReference>
<feature type="compositionally biased region" description="Low complexity" evidence="1">
    <location>
        <begin position="276"/>
        <end position="299"/>
    </location>
</feature>
<evidence type="ECO:0000313" key="3">
    <source>
        <dbReference type="Proteomes" id="UP000198539"/>
    </source>
</evidence>
<dbReference type="STRING" id="564137.SAMN04488238_1098"/>
<feature type="region of interest" description="Disordered" evidence="1">
    <location>
        <begin position="28"/>
        <end position="467"/>
    </location>
</feature>
<dbReference type="Pfam" id="PF04748">
    <property type="entry name" value="Polysacc_deac_2"/>
    <property type="match status" value="1"/>
</dbReference>
<reference evidence="2 3" key="1">
    <citation type="submission" date="2016-10" db="EMBL/GenBank/DDBJ databases">
        <authorList>
            <person name="de Groot N.N."/>
        </authorList>
    </citation>
    <scope>NUCLEOTIDE SEQUENCE [LARGE SCALE GENOMIC DNA]</scope>
    <source>
        <strain evidence="2 3">CGMCC 1.8894</strain>
    </source>
</reference>
<proteinExistence type="predicted"/>
<dbReference type="EMBL" id="FNOM01000009">
    <property type="protein sequence ID" value="SDX48819.1"/>
    <property type="molecule type" value="Genomic_DNA"/>
</dbReference>
<evidence type="ECO:0000256" key="1">
    <source>
        <dbReference type="SAM" id="MobiDB-lite"/>
    </source>
</evidence>
<dbReference type="InterPro" id="IPR006837">
    <property type="entry name" value="Divergent_DAC"/>
</dbReference>
<feature type="compositionally biased region" description="Basic and acidic residues" evidence="1">
    <location>
        <begin position="79"/>
        <end position="93"/>
    </location>
</feature>
<dbReference type="GO" id="GO:0005975">
    <property type="term" value="P:carbohydrate metabolic process"/>
    <property type="evidence" value="ECO:0007669"/>
    <property type="project" value="InterPro"/>
</dbReference>
<dbReference type="CDD" id="cd10936">
    <property type="entry name" value="CE4_DAC2"/>
    <property type="match status" value="1"/>
</dbReference>
<feature type="compositionally biased region" description="Low complexity" evidence="1">
    <location>
        <begin position="94"/>
        <end position="108"/>
    </location>
</feature>
<dbReference type="Proteomes" id="UP000198539">
    <property type="component" value="Unassembled WGS sequence"/>
</dbReference>
<feature type="compositionally biased region" description="Low complexity" evidence="1">
    <location>
        <begin position="405"/>
        <end position="420"/>
    </location>
</feature>
<protein>
    <submittedName>
        <fullName evidence="2">Uncharacterized conserved protein YibQ, putative polysaccharide deacetylase 2 family</fullName>
    </submittedName>
</protein>
<accession>A0A1H3C5P9</accession>
<gene>
    <name evidence="2" type="ORF">SAMN04488238_1098</name>
</gene>
<feature type="compositionally biased region" description="Low complexity" evidence="1">
    <location>
        <begin position="364"/>
        <end position="381"/>
    </location>
</feature>
<dbReference type="RefSeq" id="WP_176847204.1">
    <property type="nucleotide sequence ID" value="NZ_FNOM01000009.1"/>
</dbReference>
<dbReference type="AlphaFoldDB" id="A0A1H3C5P9"/>
<feature type="compositionally biased region" description="Low complexity" evidence="1">
    <location>
        <begin position="317"/>
        <end position="328"/>
    </location>
</feature>
<feature type="compositionally biased region" description="Low complexity" evidence="1">
    <location>
        <begin position="152"/>
        <end position="187"/>
    </location>
</feature>
<sequence length="703" mass="69675">MSRGFLSGLAWGAVAFVVGFGVLAVLAPRPETGRPETGRPEMGRPEMGRPEMGRPEMGRPADIALSPTQGGGNSTSDAPGRDERAADAPDRDAAATTDVAPDTPADLAGPQDSAPAPQGDSVDPRTGFTLQGILPPSGAPGPADAGGGTGATGSDAGPASADATASPDLAAPDTPSAASMGAGISASDRAGDATLEPQPQATAPAEGASAAPPSPPAFDPGAGARGVAPEGDMPPRIGVPETASRIGGPQIADSGGPQAIPQPGLTAPDLPALNTEAPALQPAEAPQESAAEGSAGGAPDPSQAADTAQDLVGQSLPDAAAAPQQDAAGQSTDNVGADAPVAGIQTDAGPPPTGEAPNDEVLADDAPAAPTTADTTNPATTGIFFPDTGTAEPAPADEVTDAPTADNPSDTAPASDSAALPPQPGFTPFDGVRTNRLPSITEDAPASDFGGSGAAGAGGSGSVAGAGAAPADDAFDLSLPAYLRYAIPFENPDQLPLMAIVLLDDGLPAAIRDLIADLPFPLTMAVDPTLPDADAIAQAYRDGGKEVVALATAIPARATAADIDVTLGSHLGALTQATAVMDLPRAGFQGNRNLSQLIVPVLAQDGHGLITFDRGLNAAAQVAQSAGLAQVRVFRDLDDESPNPFVLRRYLDRAVFEAARDGRVVVMGRAAHAPTLEAIISWRMEGRASDVALAPVSATLRGE</sequence>
<name>A0A1H3C5P9_9RHOB</name>
<dbReference type="SUPFAM" id="SSF88713">
    <property type="entry name" value="Glycoside hydrolase/deacetylase"/>
    <property type="match status" value="1"/>
</dbReference>
<feature type="compositionally biased region" description="Low complexity" evidence="1">
    <location>
        <begin position="199"/>
        <end position="211"/>
    </location>
</feature>
<keyword evidence="3" id="KW-1185">Reference proteome</keyword>
<organism evidence="2 3">
    <name type="scientific">Roseicitreum antarcticum</name>
    <dbReference type="NCBI Taxonomy" id="564137"/>
    <lineage>
        <taxon>Bacteria</taxon>
        <taxon>Pseudomonadati</taxon>
        <taxon>Pseudomonadota</taxon>
        <taxon>Alphaproteobacteria</taxon>
        <taxon>Rhodobacterales</taxon>
        <taxon>Paracoccaceae</taxon>
        <taxon>Roseicitreum</taxon>
    </lineage>
</organism>
<dbReference type="Gene3D" id="3.20.20.370">
    <property type="entry name" value="Glycoside hydrolase/deacetylase"/>
    <property type="match status" value="1"/>
</dbReference>
<feature type="compositionally biased region" description="Gly residues" evidence="1">
    <location>
        <begin position="450"/>
        <end position="464"/>
    </location>
</feature>